<dbReference type="InterPro" id="IPR023393">
    <property type="entry name" value="START-like_dom_sf"/>
</dbReference>
<dbReference type="InterPro" id="IPR036390">
    <property type="entry name" value="WH_DNA-bd_sf"/>
</dbReference>
<keyword evidence="2 6" id="KW-0808">Transferase</keyword>
<sequence>MEMMRSVYPHDQVFGEYCTVNDYIECPPDELFEYMADTRSLEEWTYSLRGFTPTDEPGLWLAYDRLGSDTKIYTRTIANAAARTVDYHCAWDQGKHLWMIYMMRVVDAQLVFDKPGAVVLWTNCHHPFYDHNPTRRPPAAAAGVGRRLLGHVRRRASAGAEQPQGDCRIPTSPRPADYPCLDAMSPGEPIRALGDSKRATCPACRGLERIRHYLYRLYQRLTPAPAAMMEMIIAAWTSQAITAAAQLGVADALADGPLLIDDLAARVGADTDALRRLLRALISRGIFRHRGDGRYELNSLAHTLRSDAPASMACAARFYGSHEQRTRWTLLVDSVRTGNTVVPTLHGKASFDYFAEQPEHADLFNQTMTSISELTTAPVVAGYDFSAYSTIVDVGGGQGQLLAAILAATPGSRGILYDLPWVVAGAPKLLRERDVADRACVAEGSFFDSVPGGGNAYILKNIIHDWPDDQAVHILRNVRAVAAPGTTVLLIELVIPEHDRDFPGNGLTWRCC</sequence>
<dbReference type="InterPro" id="IPR036388">
    <property type="entry name" value="WH-like_DNA-bd_sf"/>
</dbReference>
<name>X7YK37_MYCXE</name>
<comment type="caution">
    <text evidence="6">The sequence shown here is derived from an EMBL/GenBank/DDBJ whole genome shotgun (WGS) entry which is preliminary data.</text>
</comment>
<dbReference type="Gene3D" id="1.10.287.1350">
    <property type="match status" value="1"/>
</dbReference>
<dbReference type="GO" id="GO:0032259">
    <property type="term" value="P:methylation"/>
    <property type="evidence" value="ECO:0007669"/>
    <property type="project" value="UniProtKB-KW"/>
</dbReference>
<dbReference type="SUPFAM" id="SSF53335">
    <property type="entry name" value="S-adenosyl-L-methionine-dependent methyltransferases"/>
    <property type="match status" value="1"/>
</dbReference>
<dbReference type="Pfam" id="PF08100">
    <property type="entry name" value="Dimerisation"/>
    <property type="match status" value="1"/>
</dbReference>
<keyword evidence="1 6" id="KW-0489">Methyltransferase</keyword>
<dbReference type="PANTHER" id="PTHR43712:SF2">
    <property type="entry name" value="O-METHYLTRANSFERASE CICE"/>
    <property type="match status" value="1"/>
</dbReference>
<evidence type="ECO:0000259" key="4">
    <source>
        <dbReference type="Pfam" id="PF00891"/>
    </source>
</evidence>
<evidence type="ECO:0000259" key="5">
    <source>
        <dbReference type="Pfam" id="PF08100"/>
    </source>
</evidence>
<dbReference type="Gene3D" id="1.10.10.10">
    <property type="entry name" value="Winged helix-like DNA-binding domain superfamily/Winged helix DNA-binding domain"/>
    <property type="match status" value="1"/>
</dbReference>
<protein>
    <submittedName>
        <fullName evidence="6">O-methyltransferase family protein</fullName>
    </submittedName>
</protein>
<dbReference type="InterPro" id="IPR001077">
    <property type="entry name" value="COMT_C"/>
</dbReference>
<dbReference type="PROSITE" id="PS51683">
    <property type="entry name" value="SAM_OMT_II"/>
    <property type="match status" value="1"/>
</dbReference>
<dbReference type="EMBL" id="JAOB01000093">
    <property type="protein sequence ID" value="EUA06873.1"/>
    <property type="molecule type" value="Genomic_DNA"/>
</dbReference>
<reference evidence="6" key="1">
    <citation type="submission" date="2014-01" db="EMBL/GenBank/DDBJ databases">
        <authorList>
            <person name="Brown-Elliot B."/>
            <person name="Wallace R."/>
            <person name="Lenaerts A."/>
            <person name="Ordway D."/>
            <person name="DeGroote M.A."/>
            <person name="Parker T."/>
            <person name="Sizemore C."/>
            <person name="Tallon L.J."/>
            <person name="Sadzewicz L.K."/>
            <person name="Sengamalay N."/>
            <person name="Fraser C.M."/>
            <person name="Hine E."/>
            <person name="Shefchek K.A."/>
            <person name="Das S.P."/>
            <person name="Tettelin H."/>
        </authorList>
    </citation>
    <scope>NUCLEOTIDE SEQUENCE [LARGE SCALE GENOMIC DNA]</scope>
    <source>
        <strain evidence="6">4042</strain>
    </source>
</reference>
<feature type="domain" description="O-methyltransferase C-terminal" evidence="4">
    <location>
        <begin position="328"/>
        <end position="500"/>
    </location>
</feature>
<dbReference type="SUPFAM" id="SSF46785">
    <property type="entry name" value="Winged helix' DNA-binding domain"/>
    <property type="match status" value="1"/>
</dbReference>
<dbReference type="SUPFAM" id="SSF55961">
    <property type="entry name" value="Bet v1-like"/>
    <property type="match status" value="1"/>
</dbReference>
<evidence type="ECO:0000256" key="2">
    <source>
        <dbReference type="ARBA" id="ARBA00022679"/>
    </source>
</evidence>
<organism evidence="6">
    <name type="scientific">Mycobacterium xenopi 4042</name>
    <dbReference type="NCBI Taxonomy" id="1299334"/>
    <lineage>
        <taxon>Bacteria</taxon>
        <taxon>Bacillati</taxon>
        <taxon>Actinomycetota</taxon>
        <taxon>Actinomycetes</taxon>
        <taxon>Mycobacteriales</taxon>
        <taxon>Mycobacteriaceae</taxon>
        <taxon>Mycobacterium</taxon>
    </lineage>
</organism>
<dbReference type="AlphaFoldDB" id="X7YK37"/>
<dbReference type="InterPro" id="IPR012967">
    <property type="entry name" value="COMT_dimerisation"/>
</dbReference>
<evidence type="ECO:0000256" key="1">
    <source>
        <dbReference type="ARBA" id="ARBA00022603"/>
    </source>
</evidence>
<dbReference type="PATRIC" id="fig|1299334.3.peg.10215"/>
<dbReference type="GO" id="GO:0046983">
    <property type="term" value="F:protein dimerization activity"/>
    <property type="evidence" value="ECO:0007669"/>
    <property type="project" value="InterPro"/>
</dbReference>
<dbReference type="Gene3D" id="3.40.50.150">
    <property type="entry name" value="Vaccinia Virus protein VP39"/>
    <property type="match status" value="1"/>
</dbReference>
<dbReference type="InterPro" id="IPR016461">
    <property type="entry name" value="COMT-like"/>
</dbReference>
<dbReference type="PANTHER" id="PTHR43712">
    <property type="entry name" value="PUTATIVE (AFU_ORTHOLOGUE AFUA_4G14580)-RELATED"/>
    <property type="match status" value="1"/>
</dbReference>
<dbReference type="CDD" id="cd02440">
    <property type="entry name" value="AdoMet_MTases"/>
    <property type="match status" value="1"/>
</dbReference>
<gene>
    <name evidence="6" type="ORF">I553_0636</name>
</gene>
<dbReference type="GO" id="GO:0008171">
    <property type="term" value="F:O-methyltransferase activity"/>
    <property type="evidence" value="ECO:0007669"/>
    <property type="project" value="InterPro"/>
</dbReference>
<dbReference type="InterPro" id="IPR029063">
    <property type="entry name" value="SAM-dependent_MTases_sf"/>
</dbReference>
<evidence type="ECO:0000313" key="6">
    <source>
        <dbReference type="EMBL" id="EUA06873.1"/>
    </source>
</evidence>
<keyword evidence="3" id="KW-0949">S-adenosyl-L-methionine</keyword>
<proteinExistence type="predicted"/>
<dbReference type="Pfam" id="PF00891">
    <property type="entry name" value="Methyltransf_2"/>
    <property type="match status" value="1"/>
</dbReference>
<feature type="domain" description="O-methyltransferase dimerisation" evidence="5">
    <location>
        <begin position="230"/>
        <end position="304"/>
    </location>
</feature>
<accession>X7YK37</accession>
<evidence type="ECO:0000256" key="3">
    <source>
        <dbReference type="ARBA" id="ARBA00022691"/>
    </source>
</evidence>
<dbReference type="Gene3D" id="3.30.530.20">
    <property type="match status" value="1"/>
</dbReference>